<proteinExistence type="inferred from homology"/>
<dbReference type="InterPro" id="IPR028081">
    <property type="entry name" value="Leu-bd"/>
</dbReference>
<keyword evidence="3" id="KW-0029">Amino-acid transport</keyword>
<evidence type="ECO:0000259" key="4">
    <source>
        <dbReference type="Pfam" id="PF13458"/>
    </source>
</evidence>
<dbReference type="SUPFAM" id="SSF53822">
    <property type="entry name" value="Periplasmic binding protein-like I"/>
    <property type="match status" value="1"/>
</dbReference>
<dbReference type="PANTHER" id="PTHR30483">
    <property type="entry name" value="LEUCINE-SPECIFIC-BINDING PROTEIN"/>
    <property type="match status" value="1"/>
</dbReference>
<dbReference type="CDD" id="cd06339">
    <property type="entry name" value="PBP1_YraM_LppC_lipoprotein-like"/>
    <property type="match status" value="1"/>
</dbReference>
<dbReference type="InterPro" id="IPR051010">
    <property type="entry name" value="BCAA_transport"/>
</dbReference>
<evidence type="ECO:0000313" key="5">
    <source>
        <dbReference type="EMBL" id="MFD2204840.1"/>
    </source>
</evidence>
<evidence type="ECO:0000256" key="1">
    <source>
        <dbReference type="ARBA" id="ARBA00010062"/>
    </source>
</evidence>
<evidence type="ECO:0000256" key="2">
    <source>
        <dbReference type="ARBA" id="ARBA00022729"/>
    </source>
</evidence>
<reference evidence="6" key="1">
    <citation type="journal article" date="2019" name="Int. J. Syst. Evol. Microbiol.">
        <title>The Global Catalogue of Microorganisms (GCM) 10K type strain sequencing project: providing services to taxonomists for standard genome sequencing and annotation.</title>
        <authorList>
            <consortium name="The Broad Institute Genomics Platform"/>
            <consortium name="The Broad Institute Genome Sequencing Center for Infectious Disease"/>
            <person name="Wu L."/>
            <person name="Ma J."/>
        </authorList>
    </citation>
    <scope>NUCLEOTIDE SEQUENCE [LARGE SCALE GENOMIC DNA]</scope>
    <source>
        <strain evidence="6">CGMCC 4.7192</strain>
    </source>
</reference>
<name>A0ABW5BGN1_9PROT</name>
<comment type="similarity">
    <text evidence="1">Belongs to the leucine-binding protein family.</text>
</comment>
<sequence>MSSTLATFLSGYLVVWGRRVVTLPVIVVVTLLVSACQTTMKTGPDATAEKTTVEETVADNESVDDSLEPIEPEVIEEPSAFSDIPTETVIISEQRTKVGFLLPLSGRHKEVGQALLNAAQLALFDVSGEKFDLVVRDTAGTPTGAKTAMESLLSEKVELVIGPLFATSVSAITPLARSAGINVLSFSNDQAVAGDGIYVLGLTPEEQIRRVVEYSAAQGIRKIAIFAPDTGYGRRIVSSLQIQSYGASFEISRLGFFNPNDPDLTDEVKAIAAYDQRHQALLSHKANLKSRGDAASRKALRRLKGRDTFSPPDYQAIVIPTSGKTLLAVAPLLNYFDVDPGQVKYLGTALWNNPKLGREPALVGSWYAAPSPEHWDSFNDRYKVLYGKVPPRIVSLAYDSVALAAVIARQAESQSVAVNYSQSVLTNTQGFSGLDGVFRLHADGRSERGLAILTLERDLINVVDPAPTTFAPLVN</sequence>
<dbReference type="EMBL" id="JBHUII010000001">
    <property type="protein sequence ID" value="MFD2204840.1"/>
    <property type="molecule type" value="Genomic_DNA"/>
</dbReference>
<keyword evidence="2" id="KW-0732">Signal</keyword>
<keyword evidence="3" id="KW-0813">Transport</keyword>
<evidence type="ECO:0000256" key="3">
    <source>
        <dbReference type="ARBA" id="ARBA00022970"/>
    </source>
</evidence>
<dbReference type="Pfam" id="PF13458">
    <property type="entry name" value="Peripla_BP_6"/>
    <property type="match status" value="1"/>
</dbReference>
<dbReference type="RefSeq" id="WP_380248815.1">
    <property type="nucleotide sequence ID" value="NZ_JBHUII010000001.1"/>
</dbReference>
<evidence type="ECO:0000313" key="6">
    <source>
        <dbReference type="Proteomes" id="UP001597294"/>
    </source>
</evidence>
<dbReference type="Gene3D" id="3.40.50.2300">
    <property type="match status" value="2"/>
</dbReference>
<dbReference type="PANTHER" id="PTHR30483:SF6">
    <property type="entry name" value="PERIPLASMIC BINDING PROTEIN OF ABC TRANSPORTER FOR NATURAL AMINO ACIDS"/>
    <property type="match status" value="1"/>
</dbReference>
<feature type="domain" description="Leucine-binding protein" evidence="4">
    <location>
        <begin position="97"/>
        <end position="456"/>
    </location>
</feature>
<accession>A0ABW5BGN1</accession>
<dbReference type="InterPro" id="IPR028082">
    <property type="entry name" value="Peripla_BP_I"/>
</dbReference>
<dbReference type="Proteomes" id="UP001597294">
    <property type="component" value="Unassembled WGS sequence"/>
</dbReference>
<protein>
    <submittedName>
        <fullName evidence="5">Penicillin-binding protein activator</fullName>
    </submittedName>
</protein>
<organism evidence="5 6">
    <name type="scientific">Kiloniella antarctica</name>
    <dbReference type="NCBI Taxonomy" id="1550907"/>
    <lineage>
        <taxon>Bacteria</taxon>
        <taxon>Pseudomonadati</taxon>
        <taxon>Pseudomonadota</taxon>
        <taxon>Alphaproteobacteria</taxon>
        <taxon>Rhodospirillales</taxon>
        <taxon>Kiloniellaceae</taxon>
        <taxon>Kiloniella</taxon>
    </lineage>
</organism>
<gene>
    <name evidence="5" type="ORF">ACFSKO_04435</name>
</gene>
<comment type="caution">
    <text evidence="5">The sequence shown here is derived from an EMBL/GenBank/DDBJ whole genome shotgun (WGS) entry which is preliminary data.</text>
</comment>
<keyword evidence="6" id="KW-1185">Reference proteome</keyword>